<feature type="compositionally biased region" description="Polar residues" evidence="1">
    <location>
        <begin position="232"/>
        <end position="242"/>
    </location>
</feature>
<proteinExistence type="predicted"/>
<feature type="compositionally biased region" description="Low complexity" evidence="1">
    <location>
        <begin position="536"/>
        <end position="546"/>
    </location>
</feature>
<evidence type="ECO:0000313" key="2">
    <source>
        <dbReference type="EMBL" id="KAG0718784.1"/>
    </source>
</evidence>
<feature type="compositionally biased region" description="Basic and acidic residues" evidence="1">
    <location>
        <begin position="682"/>
        <end position="702"/>
    </location>
</feature>
<organism evidence="2 3">
    <name type="scientific">Chionoecetes opilio</name>
    <name type="common">Atlantic snow crab</name>
    <name type="synonym">Cancer opilio</name>
    <dbReference type="NCBI Taxonomy" id="41210"/>
    <lineage>
        <taxon>Eukaryota</taxon>
        <taxon>Metazoa</taxon>
        <taxon>Ecdysozoa</taxon>
        <taxon>Arthropoda</taxon>
        <taxon>Crustacea</taxon>
        <taxon>Multicrustacea</taxon>
        <taxon>Malacostraca</taxon>
        <taxon>Eumalacostraca</taxon>
        <taxon>Eucarida</taxon>
        <taxon>Decapoda</taxon>
        <taxon>Pleocyemata</taxon>
        <taxon>Brachyura</taxon>
        <taxon>Eubrachyura</taxon>
        <taxon>Majoidea</taxon>
        <taxon>Majidae</taxon>
        <taxon>Chionoecetes</taxon>
    </lineage>
</organism>
<feature type="compositionally biased region" description="Polar residues" evidence="1">
    <location>
        <begin position="470"/>
        <end position="487"/>
    </location>
</feature>
<dbReference type="Proteomes" id="UP000770661">
    <property type="component" value="Unassembled WGS sequence"/>
</dbReference>
<feature type="region of interest" description="Disordered" evidence="1">
    <location>
        <begin position="655"/>
        <end position="715"/>
    </location>
</feature>
<name>A0A8J4Y735_CHIOP</name>
<feature type="compositionally biased region" description="Polar residues" evidence="1">
    <location>
        <begin position="280"/>
        <end position="289"/>
    </location>
</feature>
<feature type="region of interest" description="Disordered" evidence="1">
    <location>
        <begin position="1"/>
        <end position="58"/>
    </location>
</feature>
<feature type="region of interest" description="Disordered" evidence="1">
    <location>
        <begin position="232"/>
        <end position="519"/>
    </location>
</feature>
<dbReference type="EMBL" id="JACEEZ010015501">
    <property type="protein sequence ID" value="KAG0718784.1"/>
    <property type="molecule type" value="Genomic_DNA"/>
</dbReference>
<dbReference type="InterPro" id="IPR027417">
    <property type="entry name" value="P-loop_NTPase"/>
</dbReference>
<feature type="compositionally biased region" description="Low complexity" evidence="1">
    <location>
        <begin position="665"/>
        <end position="676"/>
    </location>
</feature>
<dbReference type="SUPFAM" id="SSF52540">
    <property type="entry name" value="P-loop containing nucleoside triphosphate hydrolases"/>
    <property type="match status" value="1"/>
</dbReference>
<keyword evidence="3" id="KW-1185">Reference proteome</keyword>
<protein>
    <submittedName>
        <fullName evidence="2">Ras-related protein Rab-32</fullName>
    </submittedName>
</protein>
<feature type="compositionally biased region" description="Polar residues" evidence="1">
    <location>
        <begin position="1"/>
        <end position="11"/>
    </location>
</feature>
<dbReference type="AlphaFoldDB" id="A0A8J4Y735"/>
<dbReference type="Pfam" id="PF08477">
    <property type="entry name" value="Roc"/>
    <property type="match status" value="1"/>
</dbReference>
<feature type="compositionally biased region" description="Low complexity" evidence="1">
    <location>
        <begin position="558"/>
        <end position="588"/>
    </location>
</feature>
<dbReference type="Gene3D" id="3.40.50.300">
    <property type="entry name" value="P-loop containing nucleotide triphosphate hydrolases"/>
    <property type="match status" value="1"/>
</dbReference>
<sequence>MSTRPARSTTVVEEVPASGRYSDGAPPPQDSSYTTVPPAAYEQQTPPDKTLDEASTSDSLVEDTYLKLCDNLKNLKLGDSGLSDSLDEFIGRESDTNSNQDSDTGSFYSVQSHLTELGARSLVSPHRLNSNSESTLYDSAQSLQATLPYSLPSPASPFHTAVGREERDSRQHRTSLHILPGQACHSDSLEECTSCPDLSPLEQYFRATTPTLSPSPGPALTGIVTRGTMSTLERAISPNSPRSPKVGEEGEKKKKGLMSSFRKSRKTARKLRQQKKSAEGDTSSTNMGVNSDGEIFDSETSAPNSPACVKSKAVGSHGDGEDTDDTTGMPDSHERLNGSASLKAPRSKSPSPPPDKSTKVEEEIKKFEEKEERKREKSKFGSFLRKEKKIKVDSASKSSLVSTTSAASSQGTDPSQASADAVSNSDSAELKQEEREIVKNDIEQTTTASSREPVAATPTTAATAPPAEAQSSSVQFLKNLTVKSSTPKNKKVAETKTEGGKTVEAAHEKPAETADVKKSVKPASTEVMFTCNSTITTTTSQHTGSSVPQTANPIKPLRVAAASSAASPKPVKRSPGGRASSRSRSPPFLRDRRLSLEKMSLSNTSKPKATERPISLNFRHAVPSPVMCTITPPTEEATIPTLDTCVIATPAARPVANPTTVPEQTGAPAAAGGTTPPSSPEGHAKDTRETPEGDRHEGERNPVLDGSSFNSNSWTNSSIDKREHLYKILVIGELGTGKTSIIKRYVHQFFSQHYRATIGWTLLSRCSTGTTTL</sequence>
<feature type="compositionally biased region" description="Low complexity" evidence="1">
    <location>
        <begin position="339"/>
        <end position="349"/>
    </location>
</feature>
<feature type="region of interest" description="Disordered" evidence="1">
    <location>
        <begin position="536"/>
        <end position="616"/>
    </location>
</feature>
<accession>A0A8J4Y735</accession>
<dbReference type="OrthoDB" id="6377108at2759"/>
<evidence type="ECO:0000313" key="3">
    <source>
        <dbReference type="Proteomes" id="UP000770661"/>
    </source>
</evidence>
<reference evidence="2" key="1">
    <citation type="submission" date="2020-07" db="EMBL/GenBank/DDBJ databases">
        <title>The High-quality genome of the commercially important snow crab, Chionoecetes opilio.</title>
        <authorList>
            <person name="Jeong J.-H."/>
            <person name="Ryu S."/>
        </authorList>
    </citation>
    <scope>NUCLEOTIDE SEQUENCE</scope>
    <source>
        <strain evidence="2">MADBK_172401_WGS</strain>
        <tissue evidence="2">Digestive gland</tissue>
    </source>
</reference>
<feature type="compositionally biased region" description="Basic and acidic residues" evidence="1">
    <location>
        <begin position="356"/>
        <end position="379"/>
    </location>
</feature>
<feature type="compositionally biased region" description="Basic and acidic residues" evidence="1">
    <location>
        <begin position="491"/>
        <end position="518"/>
    </location>
</feature>
<feature type="compositionally biased region" description="Basic and acidic residues" evidence="1">
    <location>
        <begin position="428"/>
        <end position="442"/>
    </location>
</feature>
<feature type="compositionally biased region" description="Low complexity" evidence="1">
    <location>
        <begin position="395"/>
        <end position="427"/>
    </location>
</feature>
<feature type="region of interest" description="Disordered" evidence="1">
    <location>
        <begin position="147"/>
        <end position="173"/>
    </location>
</feature>
<feature type="compositionally biased region" description="Low complexity" evidence="1">
    <location>
        <begin position="452"/>
        <end position="469"/>
    </location>
</feature>
<feature type="compositionally biased region" description="Basic residues" evidence="1">
    <location>
        <begin position="262"/>
        <end position="275"/>
    </location>
</feature>
<feature type="compositionally biased region" description="Polar residues" evidence="1">
    <location>
        <begin position="42"/>
        <end position="58"/>
    </location>
</feature>
<comment type="caution">
    <text evidence="2">The sequence shown here is derived from an EMBL/GenBank/DDBJ whole genome shotgun (WGS) entry which is preliminary data.</text>
</comment>
<gene>
    <name evidence="2" type="primary">RAB32_1</name>
    <name evidence="2" type="ORF">GWK47_051800</name>
</gene>
<evidence type="ECO:0000256" key="1">
    <source>
        <dbReference type="SAM" id="MobiDB-lite"/>
    </source>
</evidence>
<feature type="compositionally biased region" description="Basic and acidic residues" evidence="1">
    <location>
        <begin position="162"/>
        <end position="171"/>
    </location>
</feature>
<dbReference type="PRINTS" id="PR00449">
    <property type="entry name" value="RASTRNSFRMNG"/>
</dbReference>